<evidence type="ECO:0000256" key="7">
    <source>
        <dbReference type="PROSITE-ProRule" id="PRU10141"/>
    </source>
</evidence>
<evidence type="ECO:0000313" key="12">
    <source>
        <dbReference type="Proteomes" id="UP000282977"/>
    </source>
</evidence>
<keyword evidence="2" id="KW-0723">Serine/threonine-protein kinase</keyword>
<dbReference type="PROSITE" id="PS00108">
    <property type="entry name" value="PROTEIN_KINASE_ST"/>
    <property type="match status" value="1"/>
</dbReference>
<keyword evidence="8" id="KW-1133">Transmembrane helix</keyword>
<dbReference type="EMBL" id="RZUL01000002">
    <property type="protein sequence ID" value="RVT42243.1"/>
    <property type="molecule type" value="Genomic_DNA"/>
</dbReference>
<dbReference type="PANTHER" id="PTHR43289:SF6">
    <property type="entry name" value="SERINE_THREONINE-PROTEIN KINASE NEKL-3"/>
    <property type="match status" value="1"/>
</dbReference>
<sequence length="558" mass="60226">MSAPTWIGRYRVEAAIGEGAMAHVYLAHDPSIDRPVAIKVLKPEYRDDAEVVHRFLAESGAAGMLSHSHIVTIYDVGDADGIPYIAMEHLSGRPLDTVIEEAGRISVERTVALAIQIADALAYAHAHGVIHRDVKPSNILICNNGQTAKLLDFGIARVDARDAMRNARDAQRTLAGQVMGTPRYMSPEQAMGIAVDARSDLFSLGALLYEMVTGKPAFPGSGLATLALQIAQSEPAPIATLVRDCPRGLRFIIGKLLAKKPTDRFADADALRLALEREQAALVQDIDTSRRGLALRFKLPLILAAASGLALAFSVTMVLDRQNETMTRMALTSGASMTDFVVRNVAVSMADNAGLPAAEQDWLPLQAFVESAVRDHNVQNMTVVDDRGIIRASGQRSQIGTVYATSAQAEARNGVVRADGIHFTRNVRYAGADFGKVSVLMDRAALDAAMARTRLLLIALSLFVVAVIGGIGYFSARQFSKPLRRLREAMDEAAGGNTAFRLSHGRKDEVGRLFDAFNQMIGSFDDRLPQGHPVADAQAMLRTRLGRTPDNTPGREAA</sequence>
<dbReference type="SMART" id="SM00220">
    <property type="entry name" value="S_TKc"/>
    <property type="match status" value="1"/>
</dbReference>
<name>A0A437JA38_9SPHN</name>
<dbReference type="Pfam" id="PF00069">
    <property type="entry name" value="Pkinase"/>
    <property type="match status" value="1"/>
</dbReference>
<dbReference type="SMART" id="SM00304">
    <property type="entry name" value="HAMP"/>
    <property type="match status" value="1"/>
</dbReference>
<dbReference type="PROSITE" id="PS00107">
    <property type="entry name" value="PROTEIN_KINASE_ATP"/>
    <property type="match status" value="1"/>
</dbReference>
<dbReference type="OrthoDB" id="9801841at2"/>
<keyword evidence="6 7" id="KW-0067">ATP-binding</keyword>
<dbReference type="InterPro" id="IPR003660">
    <property type="entry name" value="HAMP_dom"/>
</dbReference>
<accession>A0A437JA38</accession>
<evidence type="ECO:0000256" key="1">
    <source>
        <dbReference type="ARBA" id="ARBA00012513"/>
    </source>
</evidence>
<keyword evidence="4 7" id="KW-0547">Nucleotide-binding</keyword>
<dbReference type="InterPro" id="IPR011009">
    <property type="entry name" value="Kinase-like_dom_sf"/>
</dbReference>
<keyword evidence="8" id="KW-0812">Transmembrane</keyword>
<dbReference type="SUPFAM" id="SSF56112">
    <property type="entry name" value="Protein kinase-like (PK-like)"/>
    <property type="match status" value="1"/>
</dbReference>
<feature type="domain" description="HAMP" evidence="10">
    <location>
        <begin position="477"/>
        <end position="529"/>
    </location>
</feature>
<organism evidence="11 12">
    <name type="scientific">Sphingobium algorifonticola</name>
    <dbReference type="NCBI Taxonomy" id="2008318"/>
    <lineage>
        <taxon>Bacteria</taxon>
        <taxon>Pseudomonadati</taxon>
        <taxon>Pseudomonadota</taxon>
        <taxon>Alphaproteobacteria</taxon>
        <taxon>Sphingomonadales</taxon>
        <taxon>Sphingomonadaceae</taxon>
        <taxon>Sphingobium</taxon>
    </lineage>
</organism>
<evidence type="ECO:0000256" key="8">
    <source>
        <dbReference type="SAM" id="Phobius"/>
    </source>
</evidence>
<keyword evidence="12" id="KW-1185">Reference proteome</keyword>
<dbReference type="PROSITE" id="PS50885">
    <property type="entry name" value="HAMP"/>
    <property type="match status" value="1"/>
</dbReference>
<feature type="binding site" evidence="7">
    <location>
        <position position="39"/>
    </location>
    <ligand>
        <name>ATP</name>
        <dbReference type="ChEBI" id="CHEBI:30616"/>
    </ligand>
</feature>
<dbReference type="RefSeq" id="WP_127690417.1">
    <property type="nucleotide sequence ID" value="NZ_RZUL01000002.1"/>
</dbReference>
<dbReference type="GO" id="GO:0016020">
    <property type="term" value="C:membrane"/>
    <property type="evidence" value="ECO:0007669"/>
    <property type="project" value="InterPro"/>
</dbReference>
<feature type="domain" description="Protein kinase" evidence="9">
    <location>
        <begin position="10"/>
        <end position="282"/>
    </location>
</feature>
<protein>
    <recommendedName>
        <fullName evidence="1">non-specific serine/threonine protein kinase</fullName>
        <ecNumber evidence="1">2.7.11.1</ecNumber>
    </recommendedName>
</protein>
<dbReference type="Gene3D" id="3.30.200.20">
    <property type="entry name" value="Phosphorylase Kinase, domain 1"/>
    <property type="match status" value="1"/>
</dbReference>
<dbReference type="GO" id="GO:0007165">
    <property type="term" value="P:signal transduction"/>
    <property type="evidence" value="ECO:0007669"/>
    <property type="project" value="InterPro"/>
</dbReference>
<dbReference type="Gene3D" id="1.10.510.10">
    <property type="entry name" value="Transferase(Phosphotransferase) domain 1"/>
    <property type="match status" value="1"/>
</dbReference>
<dbReference type="InterPro" id="IPR000719">
    <property type="entry name" value="Prot_kinase_dom"/>
</dbReference>
<keyword evidence="5" id="KW-0418">Kinase</keyword>
<dbReference type="InterPro" id="IPR017441">
    <property type="entry name" value="Protein_kinase_ATP_BS"/>
</dbReference>
<evidence type="ECO:0000256" key="4">
    <source>
        <dbReference type="ARBA" id="ARBA00022741"/>
    </source>
</evidence>
<keyword evidence="3" id="KW-0808">Transferase</keyword>
<evidence type="ECO:0000256" key="3">
    <source>
        <dbReference type="ARBA" id="ARBA00022679"/>
    </source>
</evidence>
<evidence type="ECO:0000259" key="9">
    <source>
        <dbReference type="PROSITE" id="PS50011"/>
    </source>
</evidence>
<dbReference type="Pfam" id="PF00672">
    <property type="entry name" value="HAMP"/>
    <property type="match status" value="1"/>
</dbReference>
<gene>
    <name evidence="11" type="ORF">ENE74_08540</name>
</gene>
<dbReference type="EC" id="2.7.11.1" evidence="1"/>
<dbReference type="InterPro" id="IPR008271">
    <property type="entry name" value="Ser/Thr_kinase_AS"/>
</dbReference>
<evidence type="ECO:0000256" key="5">
    <source>
        <dbReference type="ARBA" id="ARBA00022777"/>
    </source>
</evidence>
<feature type="transmembrane region" description="Helical" evidence="8">
    <location>
        <begin position="455"/>
        <end position="476"/>
    </location>
</feature>
<keyword evidence="8" id="KW-0472">Membrane</keyword>
<dbReference type="CDD" id="cd06225">
    <property type="entry name" value="HAMP"/>
    <property type="match status" value="1"/>
</dbReference>
<dbReference type="AlphaFoldDB" id="A0A437JA38"/>
<dbReference type="Proteomes" id="UP000282977">
    <property type="component" value="Unassembled WGS sequence"/>
</dbReference>
<dbReference type="SUPFAM" id="SSF158472">
    <property type="entry name" value="HAMP domain-like"/>
    <property type="match status" value="1"/>
</dbReference>
<dbReference type="GO" id="GO:0004674">
    <property type="term" value="F:protein serine/threonine kinase activity"/>
    <property type="evidence" value="ECO:0007669"/>
    <property type="project" value="UniProtKB-KW"/>
</dbReference>
<feature type="transmembrane region" description="Helical" evidence="8">
    <location>
        <begin position="299"/>
        <end position="319"/>
    </location>
</feature>
<evidence type="ECO:0000313" key="11">
    <source>
        <dbReference type="EMBL" id="RVT42243.1"/>
    </source>
</evidence>
<dbReference type="GO" id="GO:0005524">
    <property type="term" value="F:ATP binding"/>
    <property type="evidence" value="ECO:0007669"/>
    <property type="project" value="UniProtKB-UniRule"/>
</dbReference>
<dbReference type="PROSITE" id="PS50011">
    <property type="entry name" value="PROTEIN_KINASE_DOM"/>
    <property type="match status" value="1"/>
</dbReference>
<evidence type="ECO:0000256" key="2">
    <source>
        <dbReference type="ARBA" id="ARBA00022527"/>
    </source>
</evidence>
<dbReference type="PANTHER" id="PTHR43289">
    <property type="entry name" value="MITOGEN-ACTIVATED PROTEIN KINASE KINASE KINASE 20-RELATED"/>
    <property type="match status" value="1"/>
</dbReference>
<evidence type="ECO:0000259" key="10">
    <source>
        <dbReference type="PROSITE" id="PS50885"/>
    </source>
</evidence>
<comment type="caution">
    <text evidence="11">The sequence shown here is derived from an EMBL/GenBank/DDBJ whole genome shotgun (WGS) entry which is preliminary data.</text>
</comment>
<proteinExistence type="predicted"/>
<reference evidence="11 12" key="1">
    <citation type="submission" date="2019-01" db="EMBL/GenBank/DDBJ databases">
        <authorList>
            <person name="Chen W.-M."/>
        </authorList>
    </citation>
    <scope>NUCLEOTIDE SEQUENCE [LARGE SCALE GENOMIC DNA]</scope>
    <source>
        <strain evidence="11 12">TLA-22</strain>
    </source>
</reference>
<dbReference type="Gene3D" id="6.10.340.10">
    <property type="match status" value="1"/>
</dbReference>
<evidence type="ECO:0000256" key="6">
    <source>
        <dbReference type="ARBA" id="ARBA00022840"/>
    </source>
</evidence>
<dbReference type="CDD" id="cd14014">
    <property type="entry name" value="STKc_PknB_like"/>
    <property type="match status" value="1"/>
</dbReference>
<dbReference type="FunFam" id="1.10.510.10:FF:000021">
    <property type="entry name" value="Serine/threonine protein kinase"/>
    <property type="match status" value="1"/>
</dbReference>